<keyword evidence="4" id="KW-1185">Reference proteome</keyword>
<evidence type="ECO:0000313" key="4">
    <source>
        <dbReference type="Proteomes" id="UP000262882"/>
    </source>
</evidence>
<dbReference type="Pfam" id="PF01039">
    <property type="entry name" value="Carboxyl_trans"/>
    <property type="match status" value="1"/>
</dbReference>
<dbReference type="AlphaFoldDB" id="A0A372G8E2"/>
<dbReference type="OrthoDB" id="4281580at2"/>
<feature type="domain" description="Acetyl-coenzyme A carboxylase carboxyl transferase subunit beta" evidence="2">
    <location>
        <begin position="2"/>
        <end position="46"/>
    </location>
</feature>
<sequence>MGPFHAAERGLVDEVIDPAETRARIVDALDMPADKYAPRPHRKHGNQPR</sequence>
<evidence type="ECO:0000256" key="1">
    <source>
        <dbReference type="SAM" id="MobiDB-lite"/>
    </source>
</evidence>
<dbReference type="SUPFAM" id="SSF52096">
    <property type="entry name" value="ClpP/crotonase"/>
    <property type="match status" value="1"/>
</dbReference>
<dbReference type="EMBL" id="QVNQ01000014">
    <property type="protein sequence ID" value="RFS81412.1"/>
    <property type="molecule type" value="Genomic_DNA"/>
</dbReference>
<name>A0A372G8E2_9ACTN</name>
<dbReference type="InterPro" id="IPR034733">
    <property type="entry name" value="AcCoA_carboxyl_beta"/>
</dbReference>
<feature type="compositionally biased region" description="Basic residues" evidence="1">
    <location>
        <begin position="38"/>
        <end position="49"/>
    </location>
</feature>
<protein>
    <recommendedName>
        <fullName evidence="2">Acetyl-coenzyme A carboxylase carboxyl transferase subunit beta domain-containing protein</fullName>
    </recommendedName>
</protein>
<accession>A0A372G8E2</accession>
<dbReference type="Proteomes" id="UP000262882">
    <property type="component" value="Unassembled WGS sequence"/>
</dbReference>
<evidence type="ECO:0000313" key="3">
    <source>
        <dbReference type="EMBL" id="RFS81412.1"/>
    </source>
</evidence>
<dbReference type="InterPro" id="IPR029045">
    <property type="entry name" value="ClpP/crotonase-like_dom_sf"/>
</dbReference>
<evidence type="ECO:0000259" key="2">
    <source>
        <dbReference type="Pfam" id="PF01039"/>
    </source>
</evidence>
<reference evidence="3 4" key="1">
    <citation type="submission" date="2018-08" db="EMBL/GenBank/DDBJ databases">
        <title>Actinomadura spongicola sp. nov., isolated from marine sponge Leucetta chagosensis.</title>
        <authorList>
            <person name="Li L."/>
            <person name="Lin H.W."/>
        </authorList>
    </citation>
    <scope>NUCLEOTIDE SEQUENCE [LARGE SCALE GENOMIC DNA]</scope>
    <source>
        <strain evidence="3 4">LHW52907</strain>
    </source>
</reference>
<gene>
    <name evidence="3" type="ORF">D0T12_32185</name>
</gene>
<proteinExistence type="predicted"/>
<comment type="caution">
    <text evidence="3">The sequence shown here is derived from an EMBL/GenBank/DDBJ whole genome shotgun (WGS) entry which is preliminary data.</text>
</comment>
<feature type="region of interest" description="Disordered" evidence="1">
    <location>
        <begin position="30"/>
        <end position="49"/>
    </location>
</feature>
<dbReference type="RefSeq" id="WP_117404727.1">
    <property type="nucleotide sequence ID" value="NZ_QVNQ01000014.1"/>
</dbReference>
<organism evidence="3 4">
    <name type="scientific">Actinomadura spongiicola</name>
    <dbReference type="NCBI Taxonomy" id="2303421"/>
    <lineage>
        <taxon>Bacteria</taxon>
        <taxon>Bacillati</taxon>
        <taxon>Actinomycetota</taxon>
        <taxon>Actinomycetes</taxon>
        <taxon>Streptosporangiales</taxon>
        <taxon>Thermomonosporaceae</taxon>
        <taxon>Actinomadura</taxon>
    </lineage>
</organism>
<dbReference type="Gene3D" id="3.90.226.10">
    <property type="entry name" value="2-enoyl-CoA Hydratase, Chain A, domain 1"/>
    <property type="match status" value="1"/>
</dbReference>